<dbReference type="EMBL" id="JBGBPQ010000010">
    <property type="protein sequence ID" value="KAL1518727.1"/>
    <property type="molecule type" value="Genomic_DNA"/>
</dbReference>
<dbReference type="GO" id="GO:0004386">
    <property type="term" value="F:helicase activity"/>
    <property type="evidence" value="ECO:0007669"/>
    <property type="project" value="UniProtKB-KW"/>
</dbReference>
<feature type="region of interest" description="Disordered" evidence="6">
    <location>
        <begin position="867"/>
        <end position="929"/>
    </location>
</feature>
<accession>A0AB34JC77</accession>
<feature type="compositionally biased region" description="Basic residues" evidence="6">
    <location>
        <begin position="885"/>
        <end position="894"/>
    </location>
</feature>
<keyword evidence="3" id="KW-0347">Helicase</keyword>
<dbReference type="GO" id="GO:0005524">
    <property type="term" value="F:ATP binding"/>
    <property type="evidence" value="ECO:0007669"/>
    <property type="project" value="UniProtKB-KW"/>
</dbReference>
<dbReference type="Proteomes" id="UP001515480">
    <property type="component" value="Unassembled WGS sequence"/>
</dbReference>
<dbReference type="InterPro" id="IPR027417">
    <property type="entry name" value="P-loop_NTPase"/>
</dbReference>
<name>A0AB34JC77_PRYPA</name>
<feature type="domain" description="DNA2/NAM7 helicase helicase" evidence="7">
    <location>
        <begin position="533"/>
        <end position="609"/>
    </location>
</feature>
<dbReference type="AlphaFoldDB" id="A0AB34JC77"/>
<evidence type="ECO:0000256" key="6">
    <source>
        <dbReference type="SAM" id="MobiDB-lite"/>
    </source>
</evidence>
<organism evidence="9 10">
    <name type="scientific">Prymnesium parvum</name>
    <name type="common">Toxic golden alga</name>
    <dbReference type="NCBI Taxonomy" id="97485"/>
    <lineage>
        <taxon>Eukaryota</taxon>
        <taxon>Haptista</taxon>
        <taxon>Haptophyta</taxon>
        <taxon>Prymnesiophyceae</taxon>
        <taxon>Prymnesiales</taxon>
        <taxon>Prymnesiaceae</taxon>
        <taxon>Prymnesium</taxon>
    </lineage>
</organism>
<comment type="caution">
    <text evidence="9">The sequence shown here is derived from an EMBL/GenBank/DDBJ whole genome shotgun (WGS) entry which is preliminary data.</text>
</comment>
<feature type="compositionally biased region" description="Gly residues" evidence="6">
    <location>
        <begin position="506"/>
        <end position="527"/>
    </location>
</feature>
<proteinExistence type="predicted"/>
<evidence type="ECO:0000313" key="9">
    <source>
        <dbReference type="EMBL" id="KAL1518727.1"/>
    </source>
</evidence>
<dbReference type="InterPro" id="IPR045055">
    <property type="entry name" value="DNA2/NAM7-like"/>
</dbReference>
<evidence type="ECO:0000313" key="10">
    <source>
        <dbReference type="Proteomes" id="UP001515480"/>
    </source>
</evidence>
<feature type="region of interest" description="Disordered" evidence="6">
    <location>
        <begin position="505"/>
        <end position="533"/>
    </location>
</feature>
<evidence type="ECO:0000256" key="4">
    <source>
        <dbReference type="ARBA" id="ARBA00022840"/>
    </source>
</evidence>
<keyword evidence="5" id="KW-0175">Coiled coil</keyword>
<dbReference type="PANTHER" id="PTHR10887:SF495">
    <property type="entry name" value="HELICASE SENATAXIN ISOFORM X1-RELATED"/>
    <property type="match status" value="1"/>
</dbReference>
<dbReference type="Pfam" id="PF13086">
    <property type="entry name" value="AAA_11"/>
    <property type="match status" value="2"/>
</dbReference>
<protein>
    <recommendedName>
        <fullName evidence="11">RNA helicase</fullName>
    </recommendedName>
</protein>
<dbReference type="InterPro" id="IPR041677">
    <property type="entry name" value="DNA2/NAM7_AAA_11"/>
</dbReference>
<evidence type="ECO:0000256" key="5">
    <source>
        <dbReference type="SAM" id="Coils"/>
    </source>
</evidence>
<gene>
    <name evidence="9" type="ORF">AB1Y20_003013</name>
</gene>
<keyword evidence="2" id="KW-0378">Hydrolase</keyword>
<dbReference type="CDD" id="cd18808">
    <property type="entry name" value="SF1_C_Upf1"/>
    <property type="match status" value="1"/>
</dbReference>
<dbReference type="SUPFAM" id="SSF52540">
    <property type="entry name" value="P-loop containing nucleoside triphosphate hydrolases"/>
    <property type="match status" value="1"/>
</dbReference>
<keyword evidence="4" id="KW-0067">ATP-binding</keyword>
<evidence type="ECO:0000259" key="8">
    <source>
        <dbReference type="Pfam" id="PF13087"/>
    </source>
</evidence>
<dbReference type="FunFam" id="3.40.50.300:FF:000326">
    <property type="entry name" value="P-loop containing nucleoside triphosphate hydrolase"/>
    <property type="match status" value="1"/>
</dbReference>
<feature type="domain" description="DNA2/NAM7 helicase-like C-terminal" evidence="8">
    <location>
        <begin position="618"/>
        <end position="813"/>
    </location>
</feature>
<evidence type="ECO:0000256" key="3">
    <source>
        <dbReference type="ARBA" id="ARBA00022806"/>
    </source>
</evidence>
<keyword evidence="10" id="KW-1185">Reference proteome</keyword>
<evidence type="ECO:0008006" key="11">
    <source>
        <dbReference type="Google" id="ProtNLM"/>
    </source>
</evidence>
<evidence type="ECO:0000256" key="2">
    <source>
        <dbReference type="ARBA" id="ARBA00022801"/>
    </source>
</evidence>
<dbReference type="GO" id="GO:0005694">
    <property type="term" value="C:chromosome"/>
    <property type="evidence" value="ECO:0007669"/>
    <property type="project" value="UniProtKB-ARBA"/>
</dbReference>
<feature type="region of interest" description="Disordered" evidence="6">
    <location>
        <begin position="314"/>
        <end position="335"/>
    </location>
</feature>
<sequence length="993" mass="105284">MVRSRTPSGAEWLTTQLCAAHHDGSLTSTPLPDPTPSPIDTYADAASFYATMRQFVYAEAFTKVREAVAAASTHTTPSRARTTGALELRLQRVLRAEEHGSRRLAALRFSRPALAAPRHGSGSAPSRLALRAGSVFLLAPRASRSTLLAVIDGRQADDSADADGALQFEVLDAALDGAGEGALRTWPPMWWEARGVESVLLEQRCIDCCLRRPAPPFLRVLLGQREHGTHTRFVSSDDDAAGSLGTSGRCTPAVGGVARRVAARGGTGKTTVLVALLVALAERRAEGRVLVCAPSNRAVQEVLERFVEALGERRRGEAREGGEGEEEGGGGRRAHASEDDVCYVGDGEKVEEAGVCSRVFACRLPAAWGAQLRRLAAAARRRPAAAAHCSPADVACVVRTAHTRRCAAALRRAAAALEQTRGAVARLGGAARARLRLSFGARLEASFRGAAEELRLAAEAVRAQRRVWPCGGGAACEAARRRAAAAVEEVARVVAEVGAAADVQARGGGGGGGGEGGKGRGGGGGRKGGGKEEGKAAAQAEMLSSARFVFCTLCVAGSYLVRTMAPVDRLVVDEAAQATEAEALLPLSCAPRRLLLAGDPQQLSCLVCSSAARRGGFDRPLMERLVEVGEAPLCFLETQYRMHPAIASFPSARFYQGRLRNGACTTAAGREARWVAQHGPTWLGPWALVDVKSGEERRDSLGSICNDAEAAAVALTVLRLRDEWGVPVDRHSSLRVLTFYAAQVRCIRKALRARGVDDAAVSTVDGSQGSEADVVILSLVRANRRAAAGFLLDFRRLNVALTRARQALVMFGHVATLACGGRGDPLADLVRAAADAKAIFDEAAVHAELGAASPCESARAMSFGPRPGDAWFRPSAKRPSSPRVPQRRVVRKLSGRQATLSECKANDGDAAEQDDAGSPSREARVCVPGRSSTSLAARLAELEAIEEESRRANAQREERRRCETREKLAHFAPPTIYAALDSDETVLSSRAEW</sequence>
<dbReference type="InterPro" id="IPR047187">
    <property type="entry name" value="SF1_C_Upf1"/>
</dbReference>
<feature type="coiled-coil region" evidence="5">
    <location>
        <begin position="935"/>
        <end position="965"/>
    </location>
</feature>
<reference evidence="9 10" key="1">
    <citation type="journal article" date="2024" name="Science">
        <title>Giant polyketide synthase enzymes in the biosynthesis of giant marine polyether toxins.</title>
        <authorList>
            <person name="Fallon T.R."/>
            <person name="Shende V.V."/>
            <person name="Wierzbicki I.H."/>
            <person name="Pendleton A.L."/>
            <person name="Watervoot N.F."/>
            <person name="Auber R.P."/>
            <person name="Gonzalez D.J."/>
            <person name="Wisecaver J.H."/>
            <person name="Moore B.S."/>
        </authorList>
    </citation>
    <scope>NUCLEOTIDE SEQUENCE [LARGE SCALE GENOMIC DNA]</scope>
    <source>
        <strain evidence="9 10">12B1</strain>
    </source>
</reference>
<dbReference type="Gene3D" id="3.40.50.300">
    <property type="entry name" value="P-loop containing nucleotide triphosphate hydrolases"/>
    <property type="match status" value="2"/>
</dbReference>
<dbReference type="GO" id="GO:0016787">
    <property type="term" value="F:hydrolase activity"/>
    <property type="evidence" value="ECO:0007669"/>
    <property type="project" value="UniProtKB-KW"/>
</dbReference>
<dbReference type="Pfam" id="PF13087">
    <property type="entry name" value="AAA_12"/>
    <property type="match status" value="1"/>
</dbReference>
<evidence type="ECO:0000259" key="7">
    <source>
        <dbReference type="Pfam" id="PF13086"/>
    </source>
</evidence>
<keyword evidence="1" id="KW-0547">Nucleotide-binding</keyword>
<feature type="domain" description="DNA2/NAM7 helicase helicase" evidence="7">
    <location>
        <begin position="266"/>
        <end position="308"/>
    </location>
</feature>
<dbReference type="InterPro" id="IPR041679">
    <property type="entry name" value="DNA2/NAM7-like_C"/>
</dbReference>
<evidence type="ECO:0000256" key="1">
    <source>
        <dbReference type="ARBA" id="ARBA00022741"/>
    </source>
</evidence>
<dbReference type="PANTHER" id="PTHR10887">
    <property type="entry name" value="DNA2/NAM7 HELICASE FAMILY"/>
    <property type="match status" value="1"/>
</dbReference>